<proteinExistence type="predicted"/>
<sequence length="124" mass="14379">MKFRLSWWPATITSLDVIEQFSTESRRNKCRHPIIAVQSINTTLYNRAFTYTTTDYHIPKTCFFQILAKNKTDIQKQKKADQPDDDSQSYSTTTISQYPTKTTSTTTGSTIYINKPLTVTRIRK</sequence>
<name>A0A819XKI4_9BILA</name>
<organism evidence="2 3">
    <name type="scientific">Rotaria magnacalcarata</name>
    <dbReference type="NCBI Taxonomy" id="392030"/>
    <lineage>
        <taxon>Eukaryota</taxon>
        <taxon>Metazoa</taxon>
        <taxon>Spiralia</taxon>
        <taxon>Gnathifera</taxon>
        <taxon>Rotifera</taxon>
        <taxon>Eurotatoria</taxon>
        <taxon>Bdelloidea</taxon>
        <taxon>Philodinida</taxon>
        <taxon>Philodinidae</taxon>
        <taxon>Rotaria</taxon>
    </lineage>
</organism>
<evidence type="ECO:0000313" key="3">
    <source>
        <dbReference type="Proteomes" id="UP000663842"/>
    </source>
</evidence>
<evidence type="ECO:0000313" key="2">
    <source>
        <dbReference type="EMBL" id="CAF4143126.1"/>
    </source>
</evidence>
<dbReference type="AlphaFoldDB" id="A0A819XKI4"/>
<feature type="compositionally biased region" description="Low complexity" evidence="1">
    <location>
        <begin position="88"/>
        <end position="108"/>
    </location>
</feature>
<protein>
    <submittedName>
        <fullName evidence="2">Uncharacterized protein</fullName>
    </submittedName>
</protein>
<comment type="caution">
    <text evidence="2">The sequence shown here is derived from an EMBL/GenBank/DDBJ whole genome shotgun (WGS) entry which is preliminary data.</text>
</comment>
<evidence type="ECO:0000256" key="1">
    <source>
        <dbReference type="SAM" id="MobiDB-lite"/>
    </source>
</evidence>
<dbReference type="Proteomes" id="UP000663842">
    <property type="component" value="Unassembled WGS sequence"/>
</dbReference>
<feature type="region of interest" description="Disordered" evidence="1">
    <location>
        <begin position="75"/>
        <end position="108"/>
    </location>
</feature>
<accession>A0A819XKI4</accession>
<gene>
    <name evidence="2" type="ORF">UXM345_LOCUS24684</name>
</gene>
<dbReference type="EMBL" id="CAJOBF010004544">
    <property type="protein sequence ID" value="CAF4143126.1"/>
    <property type="molecule type" value="Genomic_DNA"/>
</dbReference>
<reference evidence="2" key="1">
    <citation type="submission" date="2021-02" db="EMBL/GenBank/DDBJ databases">
        <authorList>
            <person name="Nowell W R."/>
        </authorList>
    </citation>
    <scope>NUCLEOTIDE SEQUENCE</scope>
</reference>